<keyword evidence="1" id="KW-0378">Hydrolase</keyword>
<accession>A0A3G8JF16</accession>
<dbReference type="InterPro" id="IPR023214">
    <property type="entry name" value="HAD_sf"/>
</dbReference>
<dbReference type="InterPro" id="IPR036412">
    <property type="entry name" value="HAD-like_sf"/>
</dbReference>
<gene>
    <name evidence="1" type="ORF">D7316_00182</name>
</gene>
<dbReference type="InterPro" id="IPR041492">
    <property type="entry name" value="HAD_2"/>
</dbReference>
<evidence type="ECO:0000313" key="1">
    <source>
        <dbReference type="EMBL" id="AZG43613.1"/>
    </source>
</evidence>
<evidence type="ECO:0000313" key="2">
    <source>
        <dbReference type="Proteomes" id="UP000271469"/>
    </source>
</evidence>
<name>A0A3G8JF16_9ACTN</name>
<protein>
    <submittedName>
        <fullName evidence="1">5'-nucleotidase</fullName>
        <ecNumber evidence="1">3.1.3.5</ecNumber>
    </submittedName>
</protein>
<dbReference type="Gene3D" id="3.40.50.1000">
    <property type="entry name" value="HAD superfamily/HAD-like"/>
    <property type="match status" value="1"/>
</dbReference>
<dbReference type="SFLD" id="SFLDS00003">
    <property type="entry name" value="Haloacid_Dehalogenase"/>
    <property type="match status" value="1"/>
</dbReference>
<dbReference type="SFLD" id="SFLDG01129">
    <property type="entry name" value="C1.5:_HAD__Beta-PGM__Phosphata"/>
    <property type="match status" value="1"/>
</dbReference>
<dbReference type="AlphaFoldDB" id="A0A3G8JF16"/>
<dbReference type="Gene3D" id="1.10.150.240">
    <property type="entry name" value="Putative phosphatase, domain 2"/>
    <property type="match status" value="1"/>
</dbReference>
<dbReference type="Pfam" id="PF13419">
    <property type="entry name" value="HAD_2"/>
    <property type="match status" value="1"/>
</dbReference>
<dbReference type="InterPro" id="IPR050155">
    <property type="entry name" value="HAD-like_hydrolase_sf"/>
</dbReference>
<dbReference type="Proteomes" id="UP000271469">
    <property type="component" value="Chromosome"/>
</dbReference>
<reference evidence="1 2" key="1">
    <citation type="submission" date="2018-11" db="EMBL/GenBank/DDBJ databases">
        <title>Gordonia insulae sp. nov., isolated from an island soil.</title>
        <authorList>
            <person name="Kim Y.S."/>
            <person name="Kim S.B."/>
        </authorList>
    </citation>
    <scope>NUCLEOTIDE SEQUENCE [LARGE SCALE GENOMIC DNA]</scope>
    <source>
        <strain evidence="1 2">MMS17-SY073</strain>
    </source>
</reference>
<dbReference type="SUPFAM" id="SSF56784">
    <property type="entry name" value="HAD-like"/>
    <property type="match status" value="1"/>
</dbReference>
<dbReference type="InterPro" id="IPR023198">
    <property type="entry name" value="PGP-like_dom2"/>
</dbReference>
<dbReference type="PANTHER" id="PTHR43434:SF20">
    <property type="entry name" value="5'-NUCLEOTIDASE"/>
    <property type="match status" value="1"/>
</dbReference>
<organism evidence="1 2">
    <name type="scientific">Gordonia insulae</name>
    <dbReference type="NCBI Taxonomy" id="2420509"/>
    <lineage>
        <taxon>Bacteria</taxon>
        <taxon>Bacillati</taxon>
        <taxon>Actinomycetota</taxon>
        <taxon>Actinomycetes</taxon>
        <taxon>Mycobacteriales</taxon>
        <taxon>Gordoniaceae</taxon>
        <taxon>Gordonia</taxon>
    </lineage>
</organism>
<proteinExistence type="predicted"/>
<dbReference type="KEGG" id="gom:D7316_00182"/>
<dbReference type="EMBL" id="CP033972">
    <property type="protein sequence ID" value="AZG43613.1"/>
    <property type="molecule type" value="Genomic_DNA"/>
</dbReference>
<dbReference type="GO" id="GO:0004713">
    <property type="term" value="F:protein tyrosine kinase activity"/>
    <property type="evidence" value="ECO:0007669"/>
    <property type="project" value="TreeGrafter"/>
</dbReference>
<sequence length="235" mass="24168">MSESADLTSSRPDPADPSTILLVDLDGTITDSFAGIANSFRHALAAVGAPEPAPELVAGIAGPPMIDTLTAMGLDQDTADTAMRAYRERYTDVGWLENSVFDGMGSVLADLASSGRTLAVATSKNENTARAILDHFGLAQHFRVIAGASDDGTRRAKSDVIGHALEQLGIAADAATRVAGAPVVMIGDRAHDVEGAARFGIPAILVGWGYALGGEDGLAAWSVGSIADLREVLGV</sequence>
<dbReference type="GO" id="GO:0005829">
    <property type="term" value="C:cytosol"/>
    <property type="evidence" value="ECO:0007669"/>
    <property type="project" value="TreeGrafter"/>
</dbReference>
<dbReference type="OrthoDB" id="9776368at2"/>
<dbReference type="PANTHER" id="PTHR43434">
    <property type="entry name" value="PHOSPHOGLYCOLATE PHOSPHATASE"/>
    <property type="match status" value="1"/>
</dbReference>
<dbReference type="EC" id="3.1.3.5" evidence="1"/>
<dbReference type="GO" id="GO:0008253">
    <property type="term" value="F:5'-nucleotidase activity"/>
    <property type="evidence" value="ECO:0007669"/>
    <property type="project" value="UniProtKB-EC"/>
</dbReference>
<dbReference type="RefSeq" id="WP_124706626.1">
    <property type="nucleotide sequence ID" value="NZ_CP033972.1"/>
</dbReference>
<keyword evidence="2" id="KW-1185">Reference proteome</keyword>